<gene>
    <name evidence="4" type="ORF">E2C06_26195</name>
</gene>
<keyword evidence="5" id="KW-1185">Reference proteome</keyword>
<comment type="caution">
    <text evidence="4">The sequence shown here is derived from an EMBL/GenBank/DDBJ whole genome shotgun (WGS) entry which is preliminary data.</text>
</comment>
<keyword evidence="2" id="KW-0732">Signal</keyword>
<dbReference type="Gene3D" id="3.40.50.2300">
    <property type="match status" value="2"/>
</dbReference>
<dbReference type="AlphaFoldDB" id="A0A4R5QAT5"/>
<dbReference type="Pfam" id="PF13458">
    <property type="entry name" value="Peripla_BP_6"/>
    <property type="match status" value="1"/>
</dbReference>
<evidence type="ECO:0000259" key="3">
    <source>
        <dbReference type="Pfam" id="PF13458"/>
    </source>
</evidence>
<evidence type="ECO:0000256" key="2">
    <source>
        <dbReference type="ARBA" id="ARBA00022729"/>
    </source>
</evidence>
<accession>A0A4R5QAT5</accession>
<organism evidence="4 5">
    <name type="scientific">Dankookia rubra</name>
    <dbReference type="NCBI Taxonomy" id="1442381"/>
    <lineage>
        <taxon>Bacteria</taxon>
        <taxon>Pseudomonadati</taxon>
        <taxon>Pseudomonadota</taxon>
        <taxon>Alphaproteobacteria</taxon>
        <taxon>Acetobacterales</taxon>
        <taxon>Roseomonadaceae</taxon>
        <taxon>Dankookia</taxon>
    </lineage>
</organism>
<dbReference type="CDD" id="cd06356">
    <property type="entry name" value="PBP1_amide_urea_BP-like"/>
    <property type="match status" value="1"/>
</dbReference>
<feature type="domain" description="Leucine-binding protein" evidence="3">
    <location>
        <begin position="27"/>
        <end position="370"/>
    </location>
</feature>
<name>A0A4R5QAT5_9PROT</name>
<evidence type="ECO:0000256" key="1">
    <source>
        <dbReference type="ARBA" id="ARBA00010062"/>
    </source>
</evidence>
<dbReference type="Proteomes" id="UP000295096">
    <property type="component" value="Unassembled WGS sequence"/>
</dbReference>
<dbReference type="PANTHER" id="PTHR47628">
    <property type="match status" value="1"/>
</dbReference>
<reference evidence="4 5" key="1">
    <citation type="journal article" date="2016" name="J. Microbiol.">
        <title>Dankookia rubra gen. nov., sp. nov., an alphaproteobacterium isolated from sediment of a shallow stream.</title>
        <authorList>
            <person name="Kim W.H."/>
            <person name="Kim D.H."/>
            <person name="Kang K."/>
            <person name="Ahn T.Y."/>
        </authorList>
    </citation>
    <scope>NUCLEOTIDE SEQUENCE [LARGE SCALE GENOMIC DNA]</scope>
    <source>
        <strain evidence="4 5">JCM30602</strain>
    </source>
</reference>
<evidence type="ECO:0000313" key="5">
    <source>
        <dbReference type="Proteomes" id="UP000295096"/>
    </source>
</evidence>
<dbReference type="OrthoDB" id="9802022at2"/>
<sequence>MHRRTLLAAGGLAAPLVMQHAALGADPIKVVGIHDASGGLDIYGKPMIACLDFAVEEINAAGGLIGRPLAVTNYDPQSNIQLYTQFATQAATKDKAAVVHAGITSASREAIRPVLKRYNTLYFYNTQYEGGVCDRNAFCTGSTPAQNVSRLVPHVMKKWGKKVYILAADYNYGQITSKWVTKFTRENGGEVVGLDFFPLDVTNFGPAIQKIQAAKPDIVMSVLVGGAHISFYRQWAAAGMKSRIPMVSTTLGGGNESLVLSPEEGDGIICAFSYFQEVDTPANKAFLAKFKAKLGASTPYLGGELAMRSYVGVNLWAEGVRRAKSIDRMKVIEALESGVSFAGPPGLTTLDPKTHHTTVDVFIAEVKNKGFQVLETFPQSPPSDTQSVCDLQKEPNASKQVVVDIKT</sequence>
<dbReference type="SUPFAM" id="SSF53822">
    <property type="entry name" value="Periplasmic binding protein-like I"/>
    <property type="match status" value="1"/>
</dbReference>
<dbReference type="InterPro" id="IPR028081">
    <property type="entry name" value="Leu-bd"/>
</dbReference>
<dbReference type="InterPro" id="IPR028082">
    <property type="entry name" value="Peripla_BP_I"/>
</dbReference>
<dbReference type="RefSeq" id="WP_133291537.1">
    <property type="nucleotide sequence ID" value="NZ_SMSJ01000058.1"/>
</dbReference>
<evidence type="ECO:0000313" key="4">
    <source>
        <dbReference type="EMBL" id="TDH59659.1"/>
    </source>
</evidence>
<dbReference type="PANTHER" id="PTHR47628:SF1">
    <property type="entry name" value="ALIPHATIC AMIDASE EXPRESSION-REGULATING PROTEIN"/>
    <property type="match status" value="1"/>
</dbReference>
<comment type="similarity">
    <text evidence="1">Belongs to the leucine-binding protein family.</text>
</comment>
<protein>
    <submittedName>
        <fullName evidence="4">Urea ABC transporter</fullName>
    </submittedName>
</protein>
<dbReference type="EMBL" id="SMSJ01000058">
    <property type="protein sequence ID" value="TDH59659.1"/>
    <property type="molecule type" value="Genomic_DNA"/>
</dbReference>
<proteinExistence type="inferred from homology"/>